<proteinExistence type="predicted"/>
<evidence type="ECO:0000313" key="4">
    <source>
        <dbReference type="Proteomes" id="UP001634747"/>
    </source>
</evidence>
<dbReference type="GO" id="GO:0016757">
    <property type="term" value="F:glycosyltransferase activity"/>
    <property type="evidence" value="ECO:0007669"/>
    <property type="project" value="UniProtKB-KW"/>
</dbReference>
<feature type="domain" description="Glycosyltransferase subfamily 4-like N-terminal" evidence="2">
    <location>
        <begin position="15"/>
        <end position="176"/>
    </location>
</feature>
<dbReference type="EMBL" id="JBJYXY010000001">
    <property type="protein sequence ID" value="MFN2974943.1"/>
    <property type="molecule type" value="Genomic_DNA"/>
</dbReference>
<accession>A0ABW9KI50</accession>
<evidence type="ECO:0000259" key="2">
    <source>
        <dbReference type="Pfam" id="PF13579"/>
    </source>
</evidence>
<evidence type="ECO:0000259" key="1">
    <source>
        <dbReference type="Pfam" id="PF00534"/>
    </source>
</evidence>
<gene>
    <name evidence="3" type="ORF">ACK2TP_04140</name>
</gene>
<dbReference type="InterPro" id="IPR050194">
    <property type="entry name" value="Glycosyltransferase_grp1"/>
</dbReference>
<comment type="caution">
    <text evidence="3">The sequence shown here is derived from an EMBL/GenBank/DDBJ whole genome shotgun (WGS) entry which is preliminary data.</text>
</comment>
<dbReference type="Pfam" id="PF00534">
    <property type="entry name" value="Glycos_transf_1"/>
    <property type="match status" value="1"/>
</dbReference>
<dbReference type="Pfam" id="PF13579">
    <property type="entry name" value="Glyco_trans_4_4"/>
    <property type="match status" value="1"/>
</dbReference>
<name>A0ABW9KI50_9BACT</name>
<keyword evidence="3" id="KW-0808">Transferase</keyword>
<evidence type="ECO:0000313" key="3">
    <source>
        <dbReference type="EMBL" id="MFN2974943.1"/>
    </source>
</evidence>
<dbReference type="PANTHER" id="PTHR45947:SF3">
    <property type="entry name" value="SULFOQUINOVOSYL TRANSFERASE SQD2"/>
    <property type="match status" value="1"/>
</dbReference>
<dbReference type="SUPFAM" id="SSF53756">
    <property type="entry name" value="UDP-Glycosyltransferase/glycogen phosphorylase"/>
    <property type="match status" value="1"/>
</dbReference>
<dbReference type="Proteomes" id="UP001634747">
    <property type="component" value="Unassembled WGS sequence"/>
</dbReference>
<dbReference type="PANTHER" id="PTHR45947">
    <property type="entry name" value="SULFOQUINOVOSYL TRANSFERASE SQD2"/>
    <property type="match status" value="1"/>
</dbReference>
<protein>
    <submittedName>
        <fullName evidence="3">Glycosyltransferase</fullName>
        <ecNumber evidence="3">2.4.-.-</ecNumber>
    </submittedName>
</protein>
<dbReference type="EC" id="2.4.-.-" evidence="3"/>
<dbReference type="Gene3D" id="3.40.50.2000">
    <property type="entry name" value="Glycogen Phosphorylase B"/>
    <property type="match status" value="2"/>
</dbReference>
<keyword evidence="4" id="KW-1185">Reference proteome</keyword>
<sequence length="403" mass="45065">MHFLHVIRSMRKEGGGPAEGLRILAEGYRQAGHTMEIATLDPPGEATTDVLAPVHALGVKSDGFGFSPHLRPWLRTNAHRFDVTLVDGLWQYHGYAVLRELAGKHPYVVFPHGMLDPWFNKEYRLKHLKKLPYWLLIERFLLNKANRVLFTTDRELTLSGTSFPGARWKSSVIPYGTPGPLGDAADEVGAFRCAVPEIGEESFLLFMGRLHAKKGCDLLLRAYASVHEHVNLPRLVFAGPDSVGWKASLEELSRDLGIQDRVLWPGMLVGPEKWGALRSAEALVLPSHQENFGLVVAEALSCGTPVLISDQVNIHEDIVVENCGLSEPDTMEGTRRLLTRWANTRPSRRAHMRERAVRCWRKHFDSAQTAASIASMCSGVIRHEKSSARHPESKYRMSAHLPT</sequence>
<feature type="domain" description="Glycosyl transferase family 1" evidence="1">
    <location>
        <begin position="199"/>
        <end position="356"/>
    </location>
</feature>
<dbReference type="InterPro" id="IPR001296">
    <property type="entry name" value="Glyco_trans_1"/>
</dbReference>
<dbReference type="RefSeq" id="WP_344687538.1">
    <property type="nucleotide sequence ID" value="NZ_BAABBH010000001.1"/>
</dbReference>
<reference evidence="3 4" key="1">
    <citation type="submission" date="2024-12" db="EMBL/GenBank/DDBJ databases">
        <authorList>
            <person name="Lee Y."/>
        </authorList>
    </citation>
    <scope>NUCLEOTIDE SEQUENCE [LARGE SCALE GENOMIC DNA]</scope>
    <source>
        <strain evidence="3 4">03SUJ4</strain>
    </source>
</reference>
<dbReference type="InterPro" id="IPR028098">
    <property type="entry name" value="Glyco_trans_4-like_N"/>
</dbReference>
<keyword evidence="3" id="KW-0328">Glycosyltransferase</keyword>
<organism evidence="3 4">
    <name type="scientific">Terriglobus aquaticus</name>
    <dbReference type="NCBI Taxonomy" id="940139"/>
    <lineage>
        <taxon>Bacteria</taxon>
        <taxon>Pseudomonadati</taxon>
        <taxon>Acidobacteriota</taxon>
        <taxon>Terriglobia</taxon>
        <taxon>Terriglobales</taxon>
        <taxon>Acidobacteriaceae</taxon>
        <taxon>Terriglobus</taxon>
    </lineage>
</organism>